<dbReference type="Gene3D" id="3.30.420.10">
    <property type="entry name" value="Ribonuclease H-like superfamily/Ribonuclease H"/>
    <property type="match status" value="1"/>
</dbReference>
<dbReference type="InterPro" id="IPR012337">
    <property type="entry name" value="RNaseH-like_sf"/>
</dbReference>
<keyword evidence="4" id="KW-1185">Reference proteome</keyword>
<accession>A0A0B1T7W2</accession>
<organism evidence="3 4">
    <name type="scientific">Oesophagostomum dentatum</name>
    <name type="common">Nodular worm</name>
    <dbReference type="NCBI Taxonomy" id="61180"/>
    <lineage>
        <taxon>Eukaryota</taxon>
        <taxon>Metazoa</taxon>
        <taxon>Ecdysozoa</taxon>
        <taxon>Nematoda</taxon>
        <taxon>Chromadorea</taxon>
        <taxon>Rhabditida</taxon>
        <taxon>Rhabditina</taxon>
        <taxon>Rhabditomorpha</taxon>
        <taxon>Strongyloidea</taxon>
        <taxon>Strongylidae</taxon>
        <taxon>Oesophagostomum</taxon>
    </lineage>
</organism>
<dbReference type="EMBL" id="KN552037">
    <property type="protein sequence ID" value="KHJ91475.1"/>
    <property type="molecule type" value="Genomic_DNA"/>
</dbReference>
<feature type="domain" description="Integrase catalytic" evidence="2">
    <location>
        <begin position="1"/>
        <end position="154"/>
    </location>
</feature>
<sequence>MSTRALHLEVVADNTTIQFILAFRCFIARRGTPDQVISDNAPTFKLGMEVISNDLIKIVQGQEITDFIAEQGINWHFITLYSPWKGGFYERLVGSVKACLKKSIRNKILDFWLFETLIFEIEATLNTRPLFPVASGDVNSSMVTRPIGLINPQFRLGRLSETVPARLATSSNTTYQSLTTYYHELEATIRYFWTLWQNEYLAALAEKSAKYTNNEAFTRRWPRIGDVVLIRQENVPRSTGPIGLITHINKTEDGCPRAARIRVAQRKMINRSTKQLNPLEICAADDEDFETRPKIKTPTRVQPPKRTKSAPANSLNCV</sequence>
<dbReference type="GO" id="GO:0003676">
    <property type="term" value="F:nucleic acid binding"/>
    <property type="evidence" value="ECO:0007669"/>
    <property type="project" value="InterPro"/>
</dbReference>
<gene>
    <name evidence="3" type="ORF">OESDEN_08660</name>
</gene>
<dbReference type="Proteomes" id="UP000053660">
    <property type="component" value="Unassembled WGS sequence"/>
</dbReference>
<dbReference type="PANTHER" id="PTHR47331">
    <property type="entry name" value="PHD-TYPE DOMAIN-CONTAINING PROTEIN"/>
    <property type="match status" value="1"/>
</dbReference>
<dbReference type="Pfam" id="PF18701">
    <property type="entry name" value="DUF5641"/>
    <property type="match status" value="1"/>
</dbReference>
<dbReference type="InterPro" id="IPR001584">
    <property type="entry name" value="Integrase_cat-core"/>
</dbReference>
<evidence type="ECO:0000313" key="4">
    <source>
        <dbReference type="Proteomes" id="UP000053660"/>
    </source>
</evidence>
<feature type="region of interest" description="Disordered" evidence="1">
    <location>
        <begin position="290"/>
        <end position="318"/>
    </location>
</feature>
<dbReference type="GO" id="GO:0015074">
    <property type="term" value="P:DNA integration"/>
    <property type="evidence" value="ECO:0007669"/>
    <property type="project" value="InterPro"/>
</dbReference>
<dbReference type="InterPro" id="IPR036397">
    <property type="entry name" value="RNaseH_sf"/>
</dbReference>
<evidence type="ECO:0000256" key="1">
    <source>
        <dbReference type="SAM" id="MobiDB-lite"/>
    </source>
</evidence>
<protein>
    <recommendedName>
        <fullName evidence="2">Integrase catalytic domain-containing protein</fullName>
    </recommendedName>
</protein>
<reference evidence="3 4" key="1">
    <citation type="submission" date="2014-03" db="EMBL/GenBank/DDBJ databases">
        <title>Draft genome of the hookworm Oesophagostomum dentatum.</title>
        <authorList>
            <person name="Mitreva M."/>
        </authorList>
    </citation>
    <scope>NUCLEOTIDE SEQUENCE [LARGE SCALE GENOMIC DNA]</scope>
    <source>
        <strain evidence="3 4">OD-Hann</strain>
    </source>
</reference>
<dbReference type="OrthoDB" id="5984724at2759"/>
<name>A0A0B1T7W2_OESDE</name>
<evidence type="ECO:0000259" key="2">
    <source>
        <dbReference type="PROSITE" id="PS50994"/>
    </source>
</evidence>
<dbReference type="SUPFAM" id="SSF53098">
    <property type="entry name" value="Ribonuclease H-like"/>
    <property type="match status" value="1"/>
</dbReference>
<proteinExistence type="predicted"/>
<dbReference type="PROSITE" id="PS50994">
    <property type="entry name" value="INTEGRASE"/>
    <property type="match status" value="1"/>
</dbReference>
<evidence type="ECO:0000313" key="3">
    <source>
        <dbReference type="EMBL" id="KHJ91475.1"/>
    </source>
</evidence>
<dbReference type="AlphaFoldDB" id="A0A0B1T7W2"/>
<dbReference type="InterPro" id="IPR040676">
    <property type="entry name" value="DUF5641"/>
</dbReference>